<name>A0ABN9T3E7_9DINO</name>
<dbReference type="EMBL" id="CAUYUJ010014292">
    <property type="protein sequence ID" value="CAK0839430.1"/>
    <property type="molecule type" value="Genomic_DNA"/>
</dbReference>
<keyword evidence="3" id="KW-0175">Coiled coil</keyword>
<dbReference type="PANTHER" id="PTHR21100">
    <property type="entry name" value="PREFOLDIN SUBUNIT 4"/>
    <property type="match status" value="1"/>
</dbReference>
<protein>
    <recommendedName>
        <fullName evidence="7">Prefoldin subunit 4</fullName>
    </recommendedName>
</protein>
<keyword evidence="6" id="KW-1185">Reference proteome</keyword>
<dbReference type="Gene3D" id="1.10.287.370">
    <property type="match status" value="1"/>
</dbReference>
<dbReference type="Pfam" id="PF01920">
    <property type="entry name" value="Prefoldin_2"/>
    <property type="match status" value="1"/>
</dbReference>
<evidence type="ECO:0000256" key="4">
    <source>
        <dbReference type="SAM" id="MobiDB-lite"/>
    </source>
</evidence>
<gene>
    <name evidence="5" type="ORF">PCOR1329_LOCUS35104</name>
</gene>
<sequence>MRSRPGSGGTARHFAPSFSPGDPRDEALRPVPPTLKTTTLNTASIRRPAGWDMAVEERDIQVEKDDQVRINKFSRLHMRFDDIDEEIIALKKKVQTYKDATEEIEGCMELDGGILMRIGEAFTGVEEDTAVENLSKLTESAEARLSQLTDEIEQVKTDMDALKKVLYSKFGTSINLEK</sequence>
<dbReference type="PANTHER" id="PTHR21100:SF9">
    <property type="entry name" value="PREFOLDIN SUBUNIT 4"/>
    <property type="match status" value="1"/>
</dbReference>
<evidence type="ECO:0008006" key="7">
    <source>
        <dbReference type="Google" id="ProtNLM"/>
    </source>
</evidence>
<reference evidence="5" key="1">
    <citation type="submission" date="2023-10" db="EMBL/GenBank/DDBJ databases">
        <authorList>
            <person name="Chen Y."/>
            <person name="Shah S."/>
            <person name="Dougan E. K."/>
            <person name="Thang M."/>
            <person name="Chan C."/>
        </authorList>
    </citation>
    <scope>NUCLEOTIDE SEQUENCE [LARGE SCALE GENOMIC DNA]</scope>
</reference>
<evidence type="ECO:0000313" key="6">
    <source>
        <dbReference type="Proteomes" id="UP001189429"/>
    </source>
</evidence>
<evidence type="ECO:0000256" key="3">
    <source>
        <dbReference type="SAM" id="Coils"/>
    </source>
</evidence>
<keyword evidence="2" id="KW-0143">Chaperone</keyword>
<dbReference type="InterPro" id="IPR009053">
    <property type="entry name" value="Prefoldin"/>
</dbReference>
<evidence type="ECO:0000256" key="2">
    <source>
        <dbReference type="ARBA" id="ARBA00023186"/>
    </source>
</evidence>
<accession>A0ABN9T3E7</accession>
<dbReference type="Proteomes" id="UP001189429">
    <property type="component" value="Unassembled WGS sequence"/>
</dbReference>
<comment type="caution">
    <text evidence="5">The sequence shown here is derived from an EMBL/GenBank/DDBJ whole genome shotgun (WGS) entry which is preliminary data.</text>
</comment>
<feature type="region of interest" description="Disordered" evidence="4">
    <location>
        <begin position="1"/>
        <end position="33"/>
    </location>
</feature>
<evidence type="ECO:0000313" key="5">
    <source>
        <dbReference type="EMBL" id="CAK0839430.1"/>
    </source>
</evidence>
<proteinExistence type="inferred from homology"/>
<comment type="similarity">
    <text evidence="1">Belongs to the prefoldin subunit beta family.</text>
</comment>
<dbReference type="SUPFAM" id="SSF46579">
    <property type="entry name" value="Prefoldin"/>
    <property type="match status" value="1"/>
</dbReference>
<organism evidence="5 6">
    <name type="scientific">Prorocentrum cordatum</name>
    <dbReference type="NCBI Taxonomy" id="2364126"/>
    <lineage>
        <taxon>Eukaryota</taxon>
        <taxon>Sar</taxon>
        <taxon>Alveolata</taxon>
        <taxon>Dinophyceae</taxon>
        <taxon>Prorocentrales</taxon>
        <taxon>Prorocentraceae</taxon>
        <taxon>Prorocentrum</taxon>
    </lineage>
</organism>
<dbReference type="InterPro" id="IPR002777">
    <property type="entry name" value="PFD_beta-like"/>
</dbReference>
<feature type="coiled-coil region" evidence="3">
    <location>
        <begin position="131"/>
        <end position="165"/>
    </location>
</feature>
<dbReference type="InterPro" id="IPR016661">
    <property type="entry name" value="PFDN4"/>
</dbReference>
<evidence type="ECO:0000256" key="1">
    <source>
        <dbReference type="ARBA" id="ARBA00008045"/>
    </source>
</evidence>
<dbReference type="CDD" id="cd23165">
    <property type="entry name" value="Prefoldin_4"/>
    <property type="match status" value="1"/>
</dbReference>